<protein>
    <recommendedName>
        <fullName evidence="1">Fibronectin type-III domain-containing protein</fullName>
    </recommendedName>
</protein>
<accession>J9DNM8</accession>
<dbReference type="SUPFAM" id="SSF49265">
    <property type="entry name" value="Fibronectin type III"/>
    <property type="match status" value="1"/>
</dbReference>
<evidence type="ECO:0000313" key="3">
    <source>
        <dbReference type="Proteomes" id="UP000004810"/>
    </source>
</evidence>
<organism evidence="2 3">
    <name type="scientific">Wuchereria bancrofti</name>
    <dbReference type="NCBI Taxonomy" id="6293"/>
    <lineage>
        <taxon>Eukaryota</taxon>
        <taxon>Metazoa</taxon>
        <taxon>Ecdysozoa</taxon>
        <taxon>Nematoda</taxon>
        <taxon>Chromadorea</taxon>
        <taxon>Rhabditida</taxon>
        <taxon>Spirurina</taxon>
        <taxon>Spiruromorpha</taxon>
        <taxon>Filarioidea</taxon>
        <taxon>Onchocercidae</taxon>
        <taxon>Wuchereria</taxon>
    </lineage>
</organism>
<dbReference type="PROSITE" id="PS50853">
    <property type="entry name" value="FN3"/>
    <property type="match status" value="1"/>
</dbReference>
<evidence type="ECO:0000259" key="1">
    <source>
        <dbReference type="PROSITE" id="PS50853"/>
    </source>
</evidence>
<dbReference type="InterPro" id="IPR003961">
    <property type="entry name" value="FN3_dom"/>
</dbReference>
<sequence length="49" mass="5428">QETKSDELIATIANLESESIYYIHVQARNAKGLSPMSSRATVFTRQGSK</sequence>
<name>J9DNM8_WUCBA</name>
<dbReference type="Proteomes" id="UP000004810">
    <property type="component" value="Unassembled WGS sequence"/>
</dbReference>
<feature type="domain" description="Fibronectin type-III" evidence="1">
    <location>
        <begin position="1"/>
        <end position="47"/>
    </location>
</feature>
<comment type="caution">
    <text evidence="2">The sequence shown here is derived from an EMBL/GenBank/DDBJ whole genome shotgun (WGS) entry which is preliminary data.</text>
</comment>
<dbReference type="InterPro" id="IPR013783">
    <property type="entry name" value="Ig-like_fold"/>
</dbReference>
<dbReference type="AlphaFoldDB" id="J9DNM8"/>
<proteinExistence type="predicted"/>
<dbReference type="EMBL" id="ADBV01019117">
    <property type="protein sequence ID" value="EJW71243.1"/>
    <property type="molecule type" value="Genomic_DNA"/>
</dbReference>
<reference evidence="3" key="1">
    <citation type="submission" date="2012-08" db="EMBL/GenBank/DDBJ databases">
        <title>The Genome Sequence of Wuchereria bancrofti.</title>
        <authorList>
            <person name="Nutman T.B."/>
            <person name="Fink D.L."/>
            <person name="Russ C."/>
            <person name="Young S."/>
            <person name="Zeng Q."/>
            <person name="Koehrsen M."/>
            <person name="Alvarado L."/>
            <person name="Berlin A."/>
            <person name="Chapman S.B."/>
            <person name="Chen Z."/>
            <person name="Freedman E."/>
            <person name="Gellesch M."/>
            <person name="Goldberg J."/>
            <person name="Griggs A."/>
            <person name="Gujja S."/>
            <person name="Heilman E.R."/>
            <person name="Heiman D."/>
            <person name="Hepburn T."/>
            <person name="Howarth C."/>
            <person name="Jen D."/>
            <person name="Larson L."/>
            <person name="Lewis B."/>
            <person name="Mehta T."/>
            <person name="Park D."/>
            <person name="Pearson M."/>
            <person name="Roberts A."/>
            <person name="Saif S."/>
            <person name="Shea T."/>
            <person name="Shenoy N."/>
            <person name="Sisk P."/>
            <person name="Stolte C."/>
            <person name="Sykes S."/>
            <person name="Walk T."/>
            <person name="White J."/>
            <person name="Yandava C."/>
            <person name="Haas B."/>
            <person name="Henn M.R."/>
            <person name="Nusbaum C."/>
            <person name="Birren B."/>
        </authorList>
    </citation>
    <scope>NUCLEOTIDE SEQUENCE [LARGE SCALE GENOMIC DNA]</scope>
    <source>
        <strain evidence="3">NA</strain>
    </source>
</reference>
<evidence type="ECO:0000313" key="2">
    <source>
        <dbReference type="EMBL" id="EJW71243.1"/>
    </source>
</evidence>
<feature type="non-terminal residue" evidence="2">
    <location>
        <position position="1"/>
    </location>
</feature>
<gene>
    <name evidence="2" type="ORF">WUBG_17849</name>
</gene>
<dbReference type="InterPro" id="IPR036116">
    <property type="entry name" value="FN3_sf"/>
</dbReference>
<dbReference type="CDD" id="cd00063">
    <property type="entry name" value="FN3"/>
    <property type="match status" value="1"/>
</dbReference>
<dbReference type="Gene3D" id="2.60.40.10">
    <property type="entry name" value="Immunoglobulins"/>
    <property type="match status" value="1"/>
</dbReference>